<dbReference type="Proteomes" id="UP000824178">
    <property type="component" value="Unassembled WGS sequence"/>
</dbReference>
<evidence type="ECO:0000259" key="6">
    <source>
        <dbReference type="PROSITE" id="PS51900"/>
    </source>
</evidence>
<dbReference type="InterPro" id="IPR050090">
    <property type="entry name" value="Tyrosine_recombinase_XerCD"/>
</dbReference>
<dbReference type="SUPFAM" id="SSF56349">
    <property type="entry name" value="DNA breaking-rejoining enzymes"/>
    <property type="match status" value="1"/>
</dbReference>
<sequence length="397" mass="45275">MSEKRRDSKGRILRTGESQRKDGRYAYKYTDACGKTQFVYAWKLVPTDKTPTGKRDDISLREKVKEILRDINDGIDTIGKKMTVCQLYARQNSHRKNVKRSTEKGREYLMSVLKEDPLGSRSIDSVKLSDAKGWAIRMSEKGYAYKTISNWKRSLKAAFYTAIEDDCIRKNPFNFAIADVLEDDTEEKAALTQEQEDRLLAFAGSDPVYRKYCDEIIILLGTGLRVSELCGLTTDLDFENRCIHVDHQLLRDSELGYYVDEPKTKKGARQIPMSEKVYQALKRAVKNRGKAAPVNIGGYTNFLFLNQSGLPKTASCYESMFQGLVRKYNKHHKPEEALPNITPHTMRHTFCTRLAHAGMNPKDLQYIMGHSNITMTLNYYAHADYASAKAAMDRLAA</sequence>
<evidence type="ECO:0000259" key="5">
    <source>
        <dbReference type="PROSITE" id="PS51898"/>
    </source>
</evidence>
<dbReference type="CDD" id="cd01189">
    <property type="entry name" value="INT_ICEBs1_C_like"/>
    <property type="match status" value="1"/>
</dbReference>
<keyword evidence="2 4" id="KW-0238">DNA-binding</keyword>
<dbReference type="EMBL" id="JAHLFH010000038">
    <property type="protein sequence ID" value="MBU3819164.1"/>
    <property type="molecule type" value="Genomic_DNA"/>
</dbReference>
<dbReference type="InterPro" id="IPR016177">
    <property type="entry name" value="DNA-bd_dom_sf"/>
</dbReference>
<comment type="similarity">
    <text evidence="1">Belongs to the 'phage' integrase family.</text>
</comment>
<dbReference type="GO" id="GO:0006310">
    <property type="term" value="P:DNA recombination"/>
    <property type="evidence" value="ECO:0007669"/>
    <property type="project" value="UniProtKB-KW"/>
</dbReference>
<dbReference type="SUPFAM" id="SSF54171">
    <property type="entry name" value="DNA-binding domain"/>
    <property type="match status" value="1"/>
</dbReference>
<dbReference type="PROSITE" id="PS51900">
    <property type="entry name" value="CB"/>
    <property type="match status" value="1"/>
</dbReference>
<evidence type="ECO:0000256" key="3">
    <source>
        <dbReference type="ARBA" id="ARBA00023172"/>
    </source>
</evidence>
<evidence type="ECO:0000313" key="7">
    <source>
        <dbReference type="EMBL" id="MBU3819164.1"/>
    </source>
</evidence>
<evidence type="ECO:0000313" key="8">
    <source>
        <dbReference type="Proteomes" id="UP000824178"/>
    </source>
</evidence>
<organism evidence="7 8">
    <name type="scientific">Candidatus Faecalibacterium intestinavium</name>
    <dbReference type="NCBI Taxonomy" id="2838580"/>
    <lineage>
        <taxon>Bacteria</taxon>
        <taxon>Bacillati</taxon>
        <taxon>Bacillota</taxon>
        <taxon>Clostridia</taxon>
        <taxon>Eubacteriales</taxon>
        <taxon>Oscillospiraceae</taxon>
        <taxon>Faecalibacterium</taxon>
    </lineage>
</organism>
<accession>A0A9E2KIV6</accession>
<reference evidence="7" key="2">
    <citation type="submission" date="2021-04" db="EMBL/GenBank/DDBJ databases">
        <authorList>
            <person name="Gilroy R."/>
        </authorList>
    </citation>
    <scope>NUCLEOTIDE SEQUENCE</scope>
    <source>
        <strain evidence="7">742</strain>
    </source>
</reference>
<protein>
    <submittedName>
        <fullName evidence="7">Site-specific integrase</fullName>
    </submittedName>
</protein>
<dbReference type="PANTHER" id="PTHR30349:SF41">
    <property type="entry name" value="INTEGRASE_RECOMBINASE PROTEIN MJ0367-RELATED"/>
    <property type="match status" value="1"/>
</dbReference>
<evidence type="ECO:0000256" key="2">
    <source>
        <dbReference type="ARBA" id="ARBA00023125"/>
    </source>
</evidence>
<name>A0A9E2KIV6_9FIRM</name>
<dbReference type="InterPro" id="IPR044068">
    <property type="entry name" value="CB"/>
</dbReference>
<dbReference type="PROSITE" id="PS51898">
    <property type="entry name" value="TYR_RECOMBINASE"/>
    <property type="match status" value="1"/>
</dbReference>
<dbReference type="InterPro" id="IPR013762">
    <property type="entry name" value="Integrase-like_cat_sf"/>
</dbReference>
<dbReference type="AlphaFoldDB" id="A0A9E2KIV6"/>
<dbReference type="InterPro" id="IPR004191">
    <property type="entry name" value="Integrase_Tn916-type_DNA-bd_N"/>
</dbReference>
<feature type="domain" description="Core-binding (CB)" evidence="6">
    <location>
        <begin position="79"/>
        <end position="163"/>
    </location>
</feature>
<evidence type="ECO:0000256" key="4">
    <source>
        <dbReference type="PROSITE-ProRule" id="PRU01248"/>
    </source>
</evidence>
<evidence type="ECO:0000256" key="1">
    <source>
        <dbReference type="ARBA" id="ARBA00008857"/>
    </source>
</evidence>
<dbReference type="Gene3D" id="1.10.443.10">
    <property type="entry name" value="Intergrase catalytic core"/>
    <property type="match status" value="1"/>
</dbReference>
<dbReference type="GO" id="GO:0008907">
    <property type="term" value="F:integrase activity"/>
    <property type="evidence" value="ECO:0007669"/>
    <property type="project" value="InterPro"/>
</dbReference>
<dbReference type="InterPro" id="IPR002104">
    <property type="entry name" value="Integrase_catalytic"/>
</dbReference>
<comment type="caution">
    <text evidence="7">The sequence shown here is derived from an EMBL/GenBank/DDBJ whole genome shotgun (WGS) entry which is preliminary data.</text>
</comment>
<dbReference type="Gene3D" id="3.30.160.60">
    <property type="entry name" value="Classic Zinc Finger"/>
    <property type="match status" value="1"/>
</dbReference>
<gene>
    <name evidence="7" type="ORF">H9864_02140</name>
</gene>
<keyword evidence="3" id="KW-0233">DNA recombination</keyword>
<dbReference type="InterPro" id="IPR011010">
    <property type="entry name" value="DNA_brk_join_enz"/>
</dbReference>
<proteinExistence type="inferred from homology"/>
<dbReference type="InterPro" id="IPR010998">
    <property type="entry name" value="Integrase_recombinase_N"/>
</dbReference>
<dbReference type="Pfam" id="PF02920">
    <property type="entry name" value="Integrase_DNA"/>
    <property type="match status" value="1"/>
</dbReference>
<feature type="domain" description="Tyr recombinase" evidence="5">
    <location>
        <begin position="186"/>
        <end position="393"/>
    </location>
</feature>
<dbReference type="PANTHER" id="PTHR30349">
    <property type="entry name" value="PHAGE INTEGRASE-RELATED"/>
    <property type="match status" value="1"/>
</dbReference>
<dbReference type="Gene3D" id="1.10.150.130">
    <property type="match status" value="1"/>
</dbReference>
<dbReference type="Pfam" id="PF00589">
    <property type="entry name" value="Phage_integrase"/>
    <property type="match status" value="1"/>
</dbReference>
<reference evidence="7" key="1">
    <citation type="journal article" date="2021" name="PeerJ">
        <title>Extensive microbial diversity within the chicken gut microbiome revealed by metagenomics and culture.</title>
        <authorList>
            <person name="Gilroy R."/>
            <person name="Ravi A."/>
            <person name="Getino M."/>
            <person name="Pursley I."/>
            <person name="Horton D.L."/>
            <person name="Alikhan N.F."/>
            <person name="Baker D."/>
            <person name="Gharbi K."/>
            <person name="Hall N."/>
            <person name="Watson M."/>
            <person name="Adriaenssens E.M."/>
            <person name="Foster-Nyarko E."/>
            <person name="Jarju S."/>
            <person name="Secka A."/>
            <person name="Antonio M."/>
            <person name="Oren A."/>
            <person name="Chaudhuri R.R."/>
            <person name="La Ragione R."/>
            <person name="Hildebrand F."/>
            <person name="Pallen M.J."/>
        </authorList>
    </citation>
    <scope>NUCLEOTIDE SEQUENCE</scope>
    <source>
        <strain evidence="7">742</strain>
    </source>
</reference>
<dbReference type="GO" id="GO:0003677">
    <property type="term" value="F:DNA binding"/>
    <property type="evidence" value="ECO:0007669"/>
    <property type="project" value="UniProtKB-UniRule"/>
</dbReference>